<dbReference type="OrthoDB" id="1861647at2"/>
<evidence type="ECO:0000313" key="4">
    <source>
        <dbReference type="EMBL" id="QNK41379.1"/>
    </source>
</evidence>
<dbReference type="EMBL" id="VWXL01000106">
    <property type="protein sequence ID" value="MVB12864.1"/>
    <property type="molecule type" value="Genomic_DNA"/>
</dbReference>
<organism evidence="3 5">
    <name type="scientific">Caproicibacter fermentans</name>
    <dbReference type="NCBI Taxonomy" id="2576756"/>
    <lineage>
        <taxon>Bacteria</taxon>
        <taxon>Bacillati</taxon>
        <taxon>Bacillota</taxon>
        <taxon>Clostridia</taxon>
        <taxon>Eubacteriales</taxon>
        <taxon>Acutalibacteraceae</taxon>
        <taxon>Caproicibacter</taxon>
    </lineage>
</organism>
<dbReference type="EMBL" id="CP060286">
    <property type="protein sequence ID" value="QNK41379.1"/>
    <property type="molecule type" value="Genomic_DNA"/>
</dbReference>
<evidence type="ECO:0000313" key="6">
    <source>
        <dbReference type="Proteomes" id="UP000515909"/>
    </source>
</evidence>
<dbReference type="Proteomes" id="UP000515909">
    <property type="component" value="Chromosome"/>
</dbReference>
<evidence type="ECO:0000256" key="1">
    <source>
        <dbReference type="ARBA" id="ARBA00023125"/>
    </source>
</evidence>
<dbReference type="KEGG" id="cfem:HCR03_03585"/>
<keyword evidence="1" id="KW-0238">DNA-binding</keyword>
<protein>
    <submittedName>
        <fullName evidence="4">Helix-turn-helix domain-containing protein</fullName>
    </submittedName>
    <submittedName>
        <fullName evidence="3">Helix-turn-helix protein</fullName>
    </submittedName>
</protein>
<dbReference type="InterPro" id="IPR010982">
    <property type="entry name" value="Lambda_DNA-bd_dom_sf"/>
</dbReference>
<evidence type="ECO:0000313" key="3">
    <source>
        <dbReference type="EMBL" id="MVB12864.1"/>
    </source>
</evidence>
<dbReference type="PROSITE" id="PS50943">
    <property type="entry name" value="HTH_CROC1"/>
    <property type="match status" value="1"/>
</dbReference>
<evidence type="ECO:0000259" key="2">
    <source>
        <dbReference type="PROSITE" id="PS50943"/>
    </source>
</evidence>
<dbReference type="GO" id="GO:0003677">
    <property type="term" value="F:DNA binding"/>
    <property type="evidence" value="ECO:0007669"/>
    <property type="project" value="UniProtKB-KW"/>
</dbReference>
<accession>A0A6N8I479</accession>
<dbReference type="Gene3D" id="1.10.260.40">
    <property type="entry name" value="lambda repressor-like DNA-binding domains"/>
    <property type="match status" value="1"/>
</dbReference>
<dbReference type="PANTHER" id="PTHR46558">
    <property type="entry name" value="TRACRIPTIONAL REGULATORY PROTEIN-RELATED-RELATED"/>
    <property type="match status" value="1"/>
</dbReference>
<name>A0A6N8I479_9FIRM</name>
<reference evidence="3 5" key="1">
    <citation type="submission" date="2019-09" db="EMBL/GenBank/DDBJ databases">
        <title>Genome sequence of Clostridium sp. EA1.</title>
        <authorList>
            <person name="Poehlein A."/>
            <person name="Bengelsdorf F.R."/>
            <person name="Daniel R."/>
        </authorList>
    </citation>
    <scope>NUCLEOTIDE SEQUENCE [LARGE SCALE GENOMIC DNA]</scope>
    <source>
        <strain evidence="3 5">EA1</strain>
    </source>
</reference>
<dbReference type="AlphaFoldDB" id="A0A6N8I479"/>
<dbReference type="PANTHER" id="PTHR46558:SF14">
    <property type="entry name" value="HTH-TYPE TRANSCRIPTIONAL REGULATOR ANSR"/>
    <property type="match status" value="1"/>
</dbReference>
<dbReference type="Pfam" id="PF01381">
    <property type="entry name" value="HTH_3"/>
    <property type="match status" value="1"/>
</dbReference>
<sequence>MMKIRINERLRELRIKSGYTQNQIAKILNIDRSTYSYYEIGKTMPDVSALMILAKVFNISINELLEDESRPHSVADSGIRSDYVHGKKNSSHIYELSPQEKELVGLFRAYPDDQKTSLLLNLKDRLKNSKDSE</sequence>
<dbReference type="Proteomes" id="UP000469440">
    <property type="component" value="Unassembled WGS sequence"/>
</dbReference>
<dbReference type="InterPro" id="IPR001387">
    <property type="entry name" value="Cro/C1-type_HTH"/>
</dbReference>
<accession>A0A7G8TCN8</accession>
<reference evidence="4 6" key="2">
    <citation type="submission" date="2020-08" db="EMBL/GenBank/DDBJ databases">
        <title>The isolate Caproiciproducens sp. 7D4C2 produces n-caproate at mildly acidic conditions from hexoses: genome and rBOX comparison with related strains and chain-elongating bacteria.</title>
        <authorList>
            <person name="Esquivel-Elizondo S."/>
            <person name="Bagci C."/>
            <person name="Temovska M."/>
            <person name="Jeon B.S."/>
            <person name="Bessarab I."/>
            <person name="Williams R.B.H."/>
            <person name="Huson D.H."/>
            <person name="Angenent L.T."/>
        </authorList>
    </citation>
    <scope>NUCLEOTIDE SEQUENCE [LARGE SCALE GENOMIC DNA]</scope>
    <source>
        <strain evidence="4 6">7D4C2</strain>
    </source>
</reference>
<dbReference type="CDD" id="cd00093">
    <property type="entry name" value="HTH_XRE"/>
    <property type="match status" value="1"/>
</dbReference>
<dbReference type="SMART" id="SM00530">
    <property type="entry name" value="HTH_XRE"/>
    <property type="match status" value="1"/>
</dbReference>
<keyword evidence="5" id="KW-1185">Reference proteome</keyword>
<dbReference type="SUPFAM" id="SSF47413">
    <property type="entry name" value="lambda repressor-like DNA-binding domains"/>
    <property type="match status" value="1"/>
</dbReference>
<gene>
    <name evidence="3" type="ORF">CAFE_36100</name>
    <name evidence="4" type="ORF">HCR03_03585</name>
</gene>
<evidence type="ECO:0000313" key="5">
    <source>
        <dbReference type="Proteomes" id="UP000469440"/>
    </source>
</evidence>
<proteinExistence type="predicted"/>
<feature type="domain" description="HTH cro/C1-type" evidence="2">
    <location>
        <begin position="10"/>
        <end position="64"/>
    </location>
</feature>